<reference evidence="2" key="1">
    <citation type="journal article" date="2023" name="Front. Plant Sci.">
        <title>Chromosomal-level genome assembly of Melastoma candidum provides insights into trichome evolution.</title>
        <authorList>
            <person name="Zhong Y."/>
            <person name="Wu W."/>
            <person name="Sun C."/>
            <person name="Zou P."/>
            <person name="Liu Y."/>
            <person name="Dai S."/>
            <person name="Zhou R."/>
        </authorList>
    </citation>
    <scope>NUCLEOTIDE SEQUENCE [LARGE SCALE GENOMIC DNA]</scope>
</reference>
<dbReference type="EMBL" id="CM042883">
    <property type="protein sequence ID" value="KAI4371716.1"/>
    <property type="molecule type" value="Genomic_DNA"/>
</dbReference>
<proteinExistence type="predicted"/>
<dbReference type="Proteomes" id="UP001057402">
    <property type="component" value="Chromosome 4"/>
</dbReference>
<sequence>MKDELQSMAANDVWELSELPVGQMAVSCKWVFKTKKDAKGNIECRKARLVTRDFTQRDGVDYTEAYSSVSSKDAFQIMMTIVAHFDLELHHMDVKTTFLNGNLLESVYMEQPEGFVVEGSEHAVYKL</sequence>
<gene>
    <name evidence="1" type="ORF">MLD38_010036</name>
</gene>
<comment type="caution">
    <text evidence="1">The sequence shown here is derived from an EMBL/GenBank/DDBJ whole genome shotgun (WGS) entry which is preliminary data.</text>
</comment>
<evidence type="ECO:0000313" key="2">
    <source>
        <dbReference type="Proteomes" id="UP001057402"/>
    </source>
</evidence>
<organism evidence="1 2">
    <name type="scientific">Melastoma candidum</name>
    <dbReference type="NCBI Taxonomy" id="119954"/>
    <lineage>
        <taxon>Eukaryota</taxon>
        <taxon>Viridiplantae</taxon>
        <taxon>Streptophyta</taxon>
        <taxon>Embryophyta</taxon>
        <taxon>Tracheophyta</taxon>
        <taxon>Spermatophyta</taxon>
        <taxon>Magnoliopsida</taxon>
        <taxon>eudicotyledons</taxon>
        <taxon>Gunneridae</taxon>
        <taxon>Pentapetalae</taxon>
        <taxon>rosids</taxon>
        <taxon>malvids</taxon>
        <taxon>Myrtales</taxon>
        <taxon>Melastomataceae</taxon>
        <taxon>Melastomatoideae</taxon>
        <taxon>Melastomateae</taxon>
        <taxon>Melastoma</taxon>
    </lineage>
</organism>
<accession>A0ACB9QXT7</accession>
<protein>
    <submittedName>
        <fullName evidence="1">Uncharacterized protein</fullName>
    </submittedName>
</protein>
<keyword evidence="2" id="KW-1185">Reference proteome</keyword>
<evidence type="ECO:0000313" key="1">
    <source>
        <dbReference type="EMBL" id="KAI4371716.1"/>
    </source>
</evidence>
<name>A0ACB9QXT7_9MYRT</name>